<dbReference type="InterPro" id="IPR036568">
    <property type="entry name" value="GGCT-like_sf"/>
</dbReference>
<dbReference type="RefSeq" id="WP_250928128.1">
    <property type="nucleotide sequence ID" value="NZ_JAMQBK010000022.1"/>
</dbReference>
<dbReference type="Pfam" id="PF13772">
    <property type="entry name" value="AIG2_2"/>
    <property type="match status" value="1"/>
</dbReference>
<gene>
    <name evidence="2" type="ORF">NB063_07440</name>
</gene>
<evidence type="ECO:0000256" key="1">
    <source>
        <dbReference type="ARBA" id="ARBA00023239"/>
    </source>
</evidence>
<dbReference type="InterPro" id="IPR013024">
    <property type="entry name" value="GGCT-like"/>
</dbReference>
<dbReference type="EMBL" id="JAMQBK010000022">
    <property type="protein sequence ID" value="MCM2370457.1"/>
    <property type="molecule type" value="Genomic_DNA"/>
</dbReference>
<keyword evidence="3" id="KW-1185">Reference proteome</keyword>
<sequence length="174" mass="19545">MNDFRKDYFDHFAYGSNMSTLRLRQRCPSAVVIAAGYVIGRRLRFHKIGQDGTSKADAHWTGDEGDLLYGVVYRCHLRDRATLDRCESLGVGYNATAVDVHLIDGSERHRVFLYEALPTMIDSSMRPAAWYVDHVLRGAAEHGLPLDYQARLRQWAAGFQVDQTDGLGIRIAGG</sequence>
<dbReference type="SUPFAM" id="SSF110857">
    <property type="entry name" value="Gamma-glutamyl cyclotransferase-like"/>
    <property type="match status" value="1"/>
</dbReference>
<organism evidence="2 3">
    <name type="scientific">Aporhodopirellula aestuarii</name>
    <dbReference type="NCBI Taxonomy" id="2950107"/>
    <lineage>
        <taxon>Bacteria</taxon>
        <taxon>Pseudomonadati</taxon>
        <taxon>Planctomycetota</taxon>
        <taxon>Planctomycetia</taxon>
        <taxon>Pirellulales</taxon>
        <taxon>Pirellulaceae</taxon>
        <taxon>Aporhodopirellula</taxon>
    </lineage>
</organism>
<dbReference type="PANTHER" id="PTHR12935">
    <property type="entry name" value="GAMMA-GLUTAMYLCYCLOTRANSFERASE"/>
    <property type="match status" value="1"/>
</dbReference>
<comment type="caution">
    <text evidence="2">The sequence shown here is derived from an EMBL/GenBank/DDBJ whole genome shotgun (WGS) entry which is preliminary data.</text>
</comment>
<keyword evidence="1" id="KW-0456">Lyase</keyword>
<dbReference type="Proteomes" id="UP001202961">
    <property type="component" value="Unassembled WGS sequence"/>
</dbReference>
<reference evidence="2 3" key="1">
    <citation type="journal article" date="2022" name="Syst. Appl. Microbiol.">
        <title>Rhodopirellula aestuarii sp. nov., a novel member of the genus Rhodopirellula isolated from brackish sediments collected in the Tagus River estuary, Portugal.</title>
        <authorList>
            <person name="Vitorino I.R."/>
            <person name="Klimek D."/>
            <person name="Calusinska M."/>
            <person name="Lobo-da-Cunha A."/>
            <person name="Vasconcelos V."/>
            <person name="Lage O.M."/>
        </authorList>
    </citation>
    <scope>NUCLEOTIDE SEQUENCE [LARGE SCALE GENOMIC DNA]</scope>
    <source>
        <strain evidence="2 3">ICT_H3.1</strain>
    </source>
</reference>
<dbReference type="Gene3D" id="3.10.490.10">
    <property type="entry name" value="Gamma-glutamyl cyclotransferase-like"/>
    <property type="match status" value="1"/>
</dbReference>
<evidence type="ECO:0000313" key="3">
    <source>
        <dbReference type="Proteomes" id="UP001202961"/>
    </source>
</evidence>
<dbReference type="InterPro" id="IPR017939">
    <property type="entry name" value="G-Glutamylcylcotransferase"/>
</dbReference>
<accession>A0ABT0U0T6</accession>
<protein>
    <submittedName>
        <fullName evidence="2">Gamma-glutamylcyclotransferase</fullName>
    </submittedName>
</protein>
<dbReference type="CDD" id="cd06661">
    <property type="entry name" value="GGCT_like"/>
    <property type="match status" value="1"/>
</dbReference>
<name>A0ABT0U0T6_9BACT</name>
<proteinExistence type="predicted"/>
<dbReference type="PANTHER" id="PTHR12935:SF0">
    <property type="entry name" value="GAMMA-GLUTAMYLCYCLOTRANSFERASE"/>
    <property type="match status" value="1"/>
</dbReference>
<evidence type="ECO:0000313" key="2">
    <source>
        <dbReference type="EMBL" id="MCM2370457.1"/>
    </source>
</evidence>